<sequence length="155" mass="17931">MSSKTIYFAYGSNLWLDQMERRCPESKFIGIALLNEWKWIINVRGCATIIPSEGDIVYGFLYELSTQDVLNLNGFEGPMYERQTIPVIPINKEEHQSKDAVDSLVYVDVERKSESQPRTEYIYRMNMAIADGLKEGIPSDYMDKYLRAFIPVVEN</sequence>
<dbReference type="InterPro" id="IPR009288">
    <property type="entry name" value="AIG2-like_dom"/>
</dbReference>
<dbReference type="InterPro" id="IPR013024">
    <property type="entry name" value="GGCT-like"/>
</dbReference>
<dbReference type="CDD" id="cd06661">
    <property type="entry name" value="GGCT_like"/>
    <property type="match status" value="1"/>
</dbReference>
<dbReference type="EMBL" id="KN831800">
    <property type="protein sequence ID" value="KIM37079.1"/>
    <property type="molecule type" value="Genomic_DNA"/>
</dbReference>
<dbReference type="AlphaFoldDB" id="A0A0C3BYG0"/>
<accession>A0A0C3BYG0</accession>
<name>A0A0C3BYG0_HEBCY</name>
<evidence type="ECO:0000256" key="3">
    <source>
        <dbReference type="PIRSR" id="PIRSR617939-1"/>
    </source>
</evidence>
<dbReference type="InterPro" id="IPR017939">
    <property type="entry name" value="G-Glutamylcylcotransferase"/>
</dbReference>
<dbReference type="PANTHER" id="PTHR12935">
    <property type="entry name" value="GAMMA-GLUTAMYLCYCLOTRANSFERASE"/>
    <property type="match status" value="1"/>
</dbReference>
<dbReference type="Pfam" id="PF06094">
    <property type="entry name" value="GGACT"/>
    <property type="match status" value="1"/>
</dbReference>
<reference evidence="7" key="2">
    <citation type="submission" date="2015-01" db="EMBL/GenBank/DDBJ databases">
        <title>Evolutionary Origins and Diversification of the Mycorrhizal Mutualists.</title>
        <authorList>
            <consortium name="DOE Joint Genome Institute"/>
            <consortium name="Mycorrhizal Genomics Consortium"/>
            <person name="Kohler A."/>
            <person name="Kuo A."/>
            <person name="Nagy L.G."/>
            <person name="Floudas D."/>
            <person name="Copeland A."/>
            <person name="Barry K.W."/>
            <person name="Cichocki N."/>
            <person name="Veneault-Fourrey C."/>
            <person name="LaButti K."/>
            <person name="Lindquist E.A."/>
            <person name="Lipzen A."/>
            <person name="Lundell T."/>
            <person name="Morin E."/>
            <person name="Murat C."/>
            <person name="Riley R."/>
            <person name="Ohm R."/>
            <person name="Sun H."/>
            <person name="Tunlid A."/>
            <person name="Henrissat B."/>
            <person name="Grigoriev I.V."/>
            <person name="Hibbett D.S."/>
            <person name="Martin F."/>
        </authorList>
    </citation>
    <scope>NUCLEOTIDE SEQUENCE [LARGE SCALE GENOMIC DNA]</scope>
    <source>
        <strain evidence="7">h7</strain>
    </source>
</reference>
<dbReference type="OrthoDB" id="2924818at2759"/>
<proteinExistence type="predicted"/>
<evidence type="ECO:0000256" key="1">
    <source>
        <dbReference type="ARBA" id="ARBA00012346"/>
    </source>
</evidence>
<dbReference type="EC" id="4.3.2.9" evidence="1"/>
<evidence type="ECO:0000313" key="6">
    <source>
        <dbReference type="EMBL" id="KIM37079.1"/>
    </source>
</evidence>
<feature type="domain" description="Gamma-glutamylcyclotransferase AIG2-like" evidence="5">
    <location>
        <begin position="7"/>
        <end position="110"/>
    </location>
</feature>
<organism evidence="6 7">
    <name type="scientific">Hebeloma cylindrosporum</name>
    <dbReference type="NCBI Taxonomy" id="76867"/>
    <lineage>
        <taxon>Eukaryota</taxon>
        <taxon>Fungi</taxon>
        <taxon>Dikarya</taxon>
        <taxon>Basidiomycota</taxon>
        <taxon>Agaricomycotina</taxon>
        <taxon>Agaricomycetes</taxon>
        <taxon>Agaricomycetidae</taxon>
        <taxon>Agaricales</taxon>
        <taxon>Agaricineae</taxon>
        <taxon>Hymenogastraceae</taxon>
        <taxon>Hebeloma</taxon>
    </lineage>
</organism>
<evidence type="ECO:0000256" key="4">
    <source>
        <dbReference type="PIRSR" id="PIRSR617939-2"/>
    </source>
</evidence>
<reference evidence="6 7" key="1">
    <citation type="submission" date="2014-04" db="EMBL/GenBank/DDBJ databases">
        <authorList>
            <consortium name="DOE Joint Genome Institute"/>
            <person name="Kuo A."/>
            <person name="Gay G."/>
            <person name="Dore J."/>
            <person name="Kohler A."/>
            <person name="Nagy L.G."/>
            <person name="Floudas D."/>
            <person name="Copeland A."/>
            <person name="Barry K.W."/>
            <person name="Cichocki N."/>
            <person name="Veneault-Fourrey C."/>
            <person name="LaButti K."/>
            <person name="Lindquist E.A."/>
            <person name="Lipzen A."/>
            <person name="Lundell T."/>
            <person name="Morin E."/>
            <person name="Murat C."/>
            <person name="Sun H."/>
            <person name="Tunlid A."/>
            <person name="Henrissat B."/>
            <person name="Grigoriev I.V."/>
            <person name="Hibbett D.S."/>
            <person name="Martin F."/>
            <person name="Nordberg H.P."/>
            <person name="Cantor M.N."/>
            <person name="Hua S.X."/>
        </authorList>
    </citation>
    <scope>NUCLEOTIDE SEQUENCE [LARGE SCALE GENOMIC DNA]</scope>
    <source>
        <strain evidence="7">h7</strain>
    </source>
</reference>
<dbReference type="HOGENOM" id="CLU_048475_1_2_1"/>
<keyword evidence="7" id="KW-1185">Reference proteome</keyword>
<dbReference type="InterPro" id="IPR036568">
    <property type="entry name" value="GGCT-like_sf"/>
</dbReference>
<evidence type="ECO:0000259" key="5">
    <source>
        <dbReference type="Pfam" id="PF06094"/>
    </source>
</evidence>
<feature type="active site" description="Proton acceptor" evidence="3">
    <location>
        <position position="76"/>
    </location>
</feature>
<dbReference type="Proteomes" id="UP000053424">
    <property type="component" value="Unassembled WGS sequence"/>
</dbReference>
<dbReference type="PANTHER" id="PTHR12935:SF0">
    <property type="entry name" value="GAMMA-GLUTAMYLCYCLOTRANSFERASE"/>
    <property type="match status" value="1"/>
</dbReference>
<dbReference type="SUPFAM" id="SSF110857">
    <property type="entry name" value="Gamma-glutamyl cyclotransferase-like"/>
    <property type="match status" value="1"/>
</dbReference>
<evidence type="ECO:0000256" key="2">
    <source>
        <dbReference type="ARBA" id="ARBA00023239"/>
    </source>
</evidence>
<gene>
    <name evidence="6" type="ORF">M413DRAFT_423923</name>
</gene>
<feature type="binding site" evidence="4">
    <location>
        <begin position="7"/>
        <end position="12"/>
    </location>
    <ligand>
        <name>substrate</name>
    </ligand>
</feature>
<keyword evidence="2" id="KW-0456">Lyase</keyword>
<evidence type="ECO:0000313" key="7">
    <source>
        <dbReference type="Proteomes" id="UP000053424"/>
    </source>
</evidence>
<dbReference type="Gene3D" id="3.10.490.10">
    <property type="entry name" value="Gamma-glutamyl cyclotransferase-like"/>
    <property type="match status" value="1"/>
</dbReference>
<dbReference type="STRING" id="686832.A0A0C3BYG0"/>
<dbReference type="GO" id="GO:0003839">
    <property type="term" value="F:gamma-glutamylcyclotransferase activity"/>
    <property type="evidence" value="ECO:0007669"/>
    <property type="project" value="UniProtKB-EC"/>
</dbReference>
<protein>
    <recommendedName>
        <fullName evidence="1">gamma-glutamylcyclotransferase</fullName>
        <ecNumber evidence="1">4.3.2.9</ecNumber>
    </recommendedName>
</protein>